<sequence length="67" mass="7460">MGIMKMVKDVRSIDKHLTIRGTVNKINAVHKFTRKNGSTGKLGSFRLSDTTGSIKVVLWDDKTSILN</sequence>
<protein>
    <recommendedName>
        <fullName evidence="2">OB domain-containing protein</fullName>
    </recommendedName>
</protein>
<name>X1H9Y6_9ZZZZ</name>
<proteinExistence type="predicted"/>
<evidence type="ECO:0008006" key="2">
    <source>
        <dbReference type="Google" id="ProtNLM"/>
    </source>
</evidence>
<evidence type="ECO:0000313" key="1">
    <source>
        <dbReference type="EMBL" id="GAH66207.1"/>
    </source>
</evidence>
<dbReference type="SUPFAM" id="SSF50249">
    <property type="entry name" value="Nucleic acid-binding proteins"/>
    <property type="match status" value="1"/>
</dbReference>
<comment type="caution">
    <text evidence="1">The sequence shown here is derived from an EMBL/GenBank/DDBJ whole genome shotgun (WGS) entry which is preliminary data.</text>
</comment>
<accession>X1H9Y6</accession>
<dbReference type="EMBL" id="BARU01033330">
    <property type="protein sequence ID" value="GAH66207.1"/>
    <property type="molecule type" value="Genomic_DNA"/>
</dbReference>
<dbReference type="Gene3D" id="2.40.50.140">
    <property type="entry name" value="Nucleic acid-binding proteins"/>
    <property type="match status" value="1"/>
</dbReference>
<reference evidence="1" key="1">
    <citation type="journal article" date="2014" name="Front. Microbiol.">
        <title>High frequency of phylogenetically diverse reductive dehalogenase-homologous genes in deep subseafloor sedimentary metagenomes.</title>
        <authorList>
            <person name="Kawai M."/>
            <person name="Futagami T."/>
            <person name="Toyoda A."/>
            <person name="Takaki Y."/>
            <person name="Nishi S."/>
            <person name="Hori S."/>
            <person name="Arai W."/>
            <person name="Tsubouchi T."/>
            <person name="Morono Y."/>
            <person name="Uchiyama I."/>
            <person name="Ito T."/>
            <person name="Fujiyama A."/>
            <person name="Inagaki F."/>
            <person name="Takami H."/>
        </authorList>
    </citation>
    <scope>NUCLEOTIDE SEQUENCE</scope>
    <source>
        <strain evidence="1">Expedition CK06-06</strain>
    </source>
</reference>
<organism evidence="1">
    <name type="scientific">marine sediment metagenome</name>
    <dbReference type="NCBI Taxonomy" id="412755"/>
    <lineage>
        <taxon>unclassified sequences</taxon>
        <taxon>metagenomes</taxon>
        <taxon>ecological metagenomes</taxon>
    </lineage>
</organism>
<dbReference type="AlphaFoldDB" id="X1H9Y6"/>
<dbReference type="InterPro" id="IPR012340">
    <property type="entry name" value="NA-bd_OB-fold"/>
</dbReference>
<gene>
    <name evidence="1" type="ORF">S03H2_52471</name>
</gene>